<keyword evidence="5" id="KW-1133">Transmembrane helix</keyword>
<organism evidence="10 11">
    <name type="scientific">Strongyloides venezuelensis</name>
    <name type="common">Threadworm</name>
    <dbReference type="NCBI Taxonomy" id="75913"/>
    <lineage>
        <taxon>Eukaryota</taxon>
        <taxon>Metazoa</taxon>
        <taxon>Ecdysozoa</taxon>
        <taxon>Nematoda</taxon>
        <taxon>Chromadorea</taxon>
        <taxon>Rhabditida</taxon>
        <taxon>Tylenchina</taxon>
        <taxon>Panagrolaimomorpha</taxon>
        <taxon>Strongyloidoidea</taxon>
        <taxon>Strongyloididae</taxon>
        <taxon>Strongyloides</taxon>
    </lineage>
</organism>
<reference evidence="10" key="1">
    <citation type="submission" date="2014-07" db="EMBL/GenBank/DDBJ databases">
        <authorList>
            <person name="Martin A.A"/>
            <person name="De Silva N."/>
        </authorList>
    </citation>
    <scope>NUCLEOTIDE SEQUENCE</scope>
</reference>
<dbReference type="InterPro" id="IPR015720">
    <property type="entry name" value="Emp24-like"/>
</dbReference>
<evidence type="ECO:0000313" key="10">
    <source>
        <dbReference type="Proteomes" id="UP000035680"/>
    </source>
</evidence>
<feature type="domain" description="GOLD" evidence="9">
    <location>
        <begin position="49"/>
        <end position="173"/>
    </location>
</feature>
<evidence type="ECO:0000259" key="9">
    <source>
        <dbReference type="PROSITE" id="PS50866"/>
    </source>
</evidence>
<dbReference type="PANTHER" id="PTHR22811">
    <property type="entry name" value="TRANSMEMBRANE EMP24 DOMAIN-CONTAINING PROTEIN"/>
    <property type="match status" value="1"/>
</dbReference>
<evidence type="ECO:0000256" key="3">
    <source>
        <dbReference type="ARBA" id="ARBA00022692"/>
    </source>
</evidence>
<feature type="signal peptide" evidence="8">
    <location>
        <begin position="1"/>
        <end position="19"/>
    </location>
</feature>
<dbReference type="InterPro" id="IPR009038">
    <property type="entry name" value="GOLD_dom"/>
</dbReference>
<name>A0A0K0G466_STRVS</name>
<evidence type="ECO:0000256" key="5">
    <source>
        <dbReference type="ARBA" id="ARBA00022989"/>
    </source>
</evidence>
<evidence type="ECO:0000256" key="8">
    <source>
        <dbReference type="SAM" id="SignalP"/>
    </source>
</evidence>
<protein>
    <submittedName>
        <fullName evidence="11">GOLD domain-containing protein</fullName>
    </submittedName>
</protein>
<evidence type="ECO:0000256" key="7">
    <source>
        <dbReference type="RuleBase" id="RU003827"/>
    </source>
</evidence>
<keyword evidence="6" id="KW-0472">Membrane</keyword>
<comment type="similarity">
    <text evidence="2 7">Belongs to the EMP24/GP25L family.</text>
</comment>
<feature type="chain" id="PRO_5005330731" evidence="8">
    <location>
        <begin position="20"/>
        <end position="229"/>
    </location>
</feature>
<evidence type="ECO:0000313" key="11">
    <source>
        <dbReference type="WBParaSite" id="SVE_1952600.1"/>
    </source>
</evidence>
<evidence type="ECO:0000256" key="2">
    <source>
        <dbReference type="ARBA" id="ARBA00007104"/>
    </source>
</evidence>
<evidence type="ECO:0000256" key="1">
    <source>
        <dbReference type="ARBA" id="ARBA00004479"/>
    </source>
</evidence>
<dbReference type="SMART" id="SM01190">
    <property type="entry name" value="EMP24_GP25L"/>
    <property type="match status" value="1"/>
</dbReference>
<sequence length="229" mass="25716">MTYIHYFSTLLIFYFSSLSKCVSITNVINGVEHKIGTTLEFEISSSSKMECFYETIENGNILSVALDVVNMESTNIQFRITSPSAKFSEWYKGTQYAIYDGIADESGDYEVCVVAYVGTKPVVVALSIVSYSSAKINDANKLKESENPTETTKILSDRINAIGGKIVQIYANTRLANLMIKKDEKVQESNLSYLNTSTFIQTCFIIICSTTQVYAIKKLFETNPRRVRI</sequence>
<evidence type="ECO:0000256" key="4">
    <source>
        <dbReference type="ARBA" id="ARBA00022729"/>
    </source>
</evidence>
<proteinExistence type="inferred from homology"/>
<reference evidence="11" key="2">
    <citation type="submission" date="2015-08" db="UniProtKB">
        <authorList>
            <consortium name="WormBaseParasite"/>
        </authorList>
    </citation>
    <scope>IDENTIFICATION</scope>
</reference>
<comment type="subcellular location">
    <subcellularLocation>
        <location evidence="1 7">Membrane</location>
        <topology evidence="1 7">Single-pass type I membrane protein</topology>
    </subcellularLocation>
</comment>
<dbReference type="Pfam" id="PF01105">
    <property type="entry name" value="EMP24_GP25L"/>
    <property type="match status" value="1"/>
</dbReference>
<dbReference type="PROSITE" id="PS50866">
    <property type="entry name" value="GOLD"/>
    <property type="match status" value="1"/>
</dbReference>
<accession>A0A0K0G466</accession>
<dbReference type="Proteomes" id="UP000035680">
    <property type="component" value="Unassembled WGS sequence"/>
</dbReference>
<dbReference type="AlphaFoldDB" id="A0A0K0G466"/>
<dbReference type="WBParaSite" id="SVE_1952600.1">
    <property type="protein sequence ID" value="SVE_1952600.1"/>
    <property type="gene ID" value="SVE_1952600"/>
</dbReference>
<evidence type="ECO:0000256" key="6">
    <source>
        <dbReference type="ARBA" id="ARBA00023136"/>
    </source>
</evidence>
<keyword evidence="10" id="KW-1185">Reference proteome</keyword>
<dbReference type="GO" id="GO:0016020">
    <property type="term" value="C:membrane"/>
    <property type="evidence" value="ECO:0007669"/>
    <property type="project" value="UniProtKB-SubCell"/>
</dbReference>
<keyword evidence="3 7" id="KW-0812">Transmembrane</keyword>
<keyword evidence="4 8" id="KW-0732">Signal</keyword>